<comment type="similarity">
    <text evidence="2 9">Belongs to the uroporphyrinogen-III synthase family.</text>
</comment>
<dbReference type="InterPro" id="IPR003754">
    <property type="entry name" value="4pyrrol_synth_uPrphyn_synth"/>
</dbReference>
<dbReference type="PANTHER" id="PTHR38042:SF1">
    <property type="entry name" value="UROPORPHYRINOGEN-III SYNTHASE, CHLOROPLASTIC"/>
    <property type="match status" value="1"/>
</dbReference>
<comment type="function">
    <text evidence="6 9">Catalyzes cyclization of the linear tetrapyrrole, hydroxymethylbilane, to the macrocyclic uroporphyrinogen III.</text>
</comment>
<keyword evidence="5 9" id="KW-0627">Porphyrin biosynthesis</keyword>
<dbReference type="InterPro" id="IPR039793">
    <property type="entry name" value="UROS/Hem4"/>
</dbReference>
<dbReference type="GO" id="GO:0004852">
    <property type="term" value="F:uroporphyrinogen-III synthase activity"/>
    <property type="evidence" value="ECO:0007669"/>
    <property type="project" value="UniProtKB-UniRule"/>
</dbReference>
<comment type="catalytic activity">
    <reaction evidence="8 9">
        <text>hydroxymethylbilane = uroporphyrinogen III + H2O</text>
        <dbReference type="Rhea" id="RHEA:18965"/>
        <dbReference type="ChEBI" id="CHEBI:15377"/>
        <dbReference type="ChEBI" id="CHEBI:57308"/>
        <dbReference type="ChEBI" id="CHEBI:57845"/>
        <dbReference type="EC" id="4.2.1.75"/>
    </reaction>
</comment>
<comment type="caution">
    <text evidence="11">The sequence shown here is derived from an EMBL/GenBank/DDBJ whole genome shotgun (WGS) entry which is preliminary data.</text>
</comment>
<evidence type="ECO:0000259" key="10">
    <source>
        <dbReference type="Pfam" id="PF02602"/>
    </source>
</evidence>
<dbReference type="Proteomes" id="UP000218113">
    <property type="component" value="Unassembled WGS sequence"/>
</dbReference>
<dbReference type="Pfam" id="PF02602">
    <property type="entry name" value="HEM4"/>
    <property type="match status" value="1"/>
</dbReference>
<dbReference type="PANTHER" id="PTHR38042">
    <property type="entry name" value="UROPORPHYRINOGEN-III SYNTHASE, CHLOROPLASTIC"/>
    <property type="match status" value="1"/>
</dbReference>
<dbReference type="UniPathway" id="UPA00251">
    <property type="reaction ID" value="UER00320"/>
</dbReference>
<feature type="domain" description="Tetrapyrrole biosynthesis uroporphyrinogen III synthase" evidence="10">
    <location>
        <begin position="15"/>
        <end position="239"/>
    </location>
</feature>
<dbReference type="CDD" id="cd06578">
    <property type="entry name" value="HemD"/>
    <property type="match status" value="1"/>
</dbReference>
<keyword evidence="4 9" id="KW-0456">Lyase</keyword>
<accession>A0A2A4T3Y0</accession>
<dbReference type="EC" id="4.2.1.75" evidence="3 9"/>
<evidence type="ECO:0000256" key="3">
    <source>
        <dbReference type="ARBA" id="ARBA00013109"/>
    </source>
</evidence>
<sequence>MKVLITRNAAQAGSLENKLSAAGAEVTCIPTISIQDPDDWSSFDQAVEELQKFNWILFTSANAVKQTQKRLSQLGYQFQDFPHLQFGAVGNQTAQLMEEAGWPVDIVPERFQAEGLLDELLRRGVQDNKIWFPRALKARKYLIPELESAGAEVTLTPVYQNMVPLENREILHQTLQAKDLDWITFTSSSTVSNFFKILGERDSVELPKIASIGTKTTETLEAFSIKPVFTAIPQNLEGLCQGILDWEKAQKK</sequence>
<evidence type="ECO:0000256" key="5">
    <source>
        <dbReference type="ARBA" id="ARBA00023244"/>
    </source>
</evidence>
<protein>
    <recommendedName>
        <fullName evidence="7 9">Uroporphyrinogen-III synthase</fullName>
        <ecNumber evidence="3 9">4.2.1.75</ecNumber>
    </recommendedName>
</protein>
<evidence type="ECO:0000256" key="2">
    <source>
        <dbReference type="ARBA" id="ARBA00008133"/>
    </source>
</evidence>
<evidence type="ECO:0000256" key="7">
    <source>
        <dbReference type="ARBA" id="ARBA00040167"/>
    </source>
</evidence>
<proteinExistence type="inferred from homology"/>
<evidence type="ECO:0000256" key="1">
    <source>
        <dbReference type="ARBA" id="ARBA00004772"/>
    </source>
</evidence>
<dbReference type="Gene3D" id="3.40.50.10090">
    <property type="match status" value="2"/>
</dbReference>
<dbReference type="GO" id="GO:0006782">
    <property type="term" value="P:protoporphyrinogen IX biosynthetic process"/>
    <property type="evidence" value="ECO:0007669"/>
    <property type="project" value="UniProtKB-UniRule"/>
</dbReference>
<evidence type="ECO:0000256" key="6">
    <source>
        <dbReference type="ARBA" id="ARBA00037589"/>
    </source>
</evidence>
<dbReference type="AlphaFoldDB" id="A0A2A4T3Y0"/>
<evidence type="ECO:0000256" key="8">
    <source>
        <dbReference type="ARBA" id="ARBA00048617"/>
    </source>
</evidence>
<dbReference type="GO" id="GO:0006780">
    <property type="term" value="P:uroporphyrinogen III biosynthetic process"/>
    <property type="evidence" value="ECO:0007669"/>
    <property type="project" value="UniProtKB-UniRule"/>
</dbReference>
<reference evidence="12" key="1">
    <citation type="submission" date="2017-08" db="EMBL/GenBank/DDBJ databases">
        <title>A dynamic microbial community with high functional redundancy inhabits the cold, oxic subseafloor aquifer.</title>
        <authorList>
            <person name="Tully B.J."/>
            <person name="Wheat C.G."/>
            <person name="Glazer B.T."/>
            <person name="Huber J.A."/>
        </authorList>
    </citation>
    <scope>NUCLEOTIDE SEQUENCE [LARGE SCALE GENOMIC DNA]</scope>
</reference>
<dbReference type="EMBL" id="NVSR01000035">
    <property type="protein sequence ID" value="PCI28360.1"/>
    <property type="molecule type" value="Genomic_DNA"/>
</dbReference>
<dbReference type="InterPro" id="IPR036108">
    <property type="entry name" value="4pyrrol_syn_uPrphyn_synt_sf"/>
</dbReference>
<comment type="pathway">
    <text evidence="1 9">Porphyrin-containing compound metabolism; protoporphyrin-IX biosynthesis; coproporphyrinogen-III from 5-aminolevulinate: step 3/4.</text>
</comment>
<name>A0A2A4T3Y0_9DELT</name>
<evidence type="ECO:0000313" key="12">
    <source>
        <dbReference type="Proteomes" id="UP000218113"/>
    </source>
</evidence>
<evidence type="ECO:0000256" key="4">
    <source>
        <dbReference type="ARBA" id="ARBA00023239"/>
    </source>
</evidence>
<organism evidence="11 12">
    <name type="scientific">SAR324 cluster bacterium</name>
    <dbReference type="NCBI Taxonomy" id="2024889"/>
    <lineage>
        <taxon>Bacteria</taxon>
        <taxon>Deltaproteobacteria</taxon>
        <taxon>SAR324 cluster</taxon>
    </lineage>
</organism>
<evidence type="ECO:0000313" key="11">
    <source>
        <dbReference type="EMBL" id="PCI28360.1"/>
    </source>
</evidence>
<dbReference type="SUPFAM" id="SSF69618">
    <property type="entry name" value="HemD-like"/>
    <property type="match status" value="1"/>
</dbReference>
<evidence type="ECO:0000256" key="9">
    <source>
        <dbReference type="RuleBase" id="RU366031"/>
    </source>
</evidence>
<gene>
    <name evidence="11" type="ORF">COB67_06520</name>
</gene>